<keyword evidence="2" id="KW-1185">Reference proteome</keyword>
<proteinExistence type="predicted"/>
<organism evidence="1 2">
    <name type="scientific">Microbacterium aoyamense</name>
    <dbReference type="NCBI Taxonomy" id="344166"/>
    <lineage>
        <taxon>Bacteria</taxon>
        <taxon>Bacillati</taxon>
        <taxon>Actinomycetota</taxon>
        <taxon>Actinomycetes</taxon>
        <taxon>Micrococcales</taxon>
        <taxon>Microbacteriaceae</taxon>
        <taxon>Microbacterium</taxon>
    </lineage>
</organism>
<evidence type="ECO:0000313" key="2">
    <source>
        <dbReference type="Proteomes" id="UP001501343"/>
    </source>
</evidence>
<protein>
    <submittedName>
        <fullName evidence="1">Uncharacterized protein</fullName>
    </submittedName>
</protein>
<sequence>MTDTTEVGVETLRRAAHVLFDRIEELSGPTVELDVDMFWAIPPEQRNDVHSTPTEFTIGQLSRSLAEIESLAATPDSAITYALVWLADACARWARTRSPDMSPRTQVVSR</sequence>
<evidence type="ECO:0000313" key="1">
    <source>
        <dbReference type="EMBL" id="GAA1916106.1"/>
    </source>
</evidence>
<comment type="caution">
    <text evidence="1">The sequence shown here is derived from an EMBL/GenBank/DDBJ whole genome shotgun (WGS) entry which is preliminary data.</text>
</comment>
<dbReference type="EMBL" id="BAAAOF010000002">
    <property type="protein sequence ID" value="GAA1916106.1"/>
    <property type="molecule type" value="Genomic_DNA"/>
</dbReference>
<dbReference type="RefSeq" id="WP_248145235.1">
    <property type="nucleotide sequence ID" value="NZ_BAAAOF010000002.1"/>
</dbReference>
<gene>
    <name evidence="1" type="ORF">GCM10009775_05710</name>
</gene>
<reference evidence="2" key="1">
    <citation type="journal article" date="2019" name="Int. J. Syst. Evol. Microbiol.">
        <title>The Global Catalogue of Microorganisms (GCM) 10K type strain sequencing project: providing services to taxonomists for standard genome sequencing and annotation.</title>
        <authorList>
            <consortium name="The Broad Institute Genomics Platform"/>
            <consortium name="The Broad Institute Genome Sequencing Center for Infectious Disease"/>
            <person name="Wu L."/>
            <person name="Ma J."/>
        </authorList>
    </citation>
    <scope>NUCLEOTIDE SEQUENCE [LARGE SCALE GENOMIC DNA]</scope>
    <source>
        <strain evidence="2">JCM 14900</strain>
    </source>
</reference>
<accession>A0ABP5AME0</accession>
<name>A0ABP5AME0_9MICO</name>
<dbReference type="Proteomes" id="UP001501343">
    <property type="component" value="Unassembled WGS sequence"/>
</dbReference>